<dbReference type="eggNOG" id="COG1597">
    <property type="taxonomic scope" value="Bacteria"/>
</dbReference>
<organism evidence="12 13">
    <name type="scientific">Pontibacillus yanchengensis Y32</name>
    <dbReference type="NCBI Taxonomy" id="1385514"/>
    <lineage>
        <taxon>Bacteria</taxon>
        <taxon>Bacillati</taxon>
        <taxon>Bacillota</taxon>
        <taxon>Bacilli</taxon>
        <taxon>Bacillales</taxon>
        <taxon>Bacillaceae</taxon>
        <taxon>Pontibacillus</taxon>
    </lineage>
</organism>
<dbReference type="InterPro" id="IPR045540">
    <property type="entry name" value="YegS/DAGK_C"/>
</dbReference>
<dbReference type="PANTHER" id="PTHR12358:SF107">
    <property type="entry name" value="LIPID KINASE BMRU-RELATED"/>
    <property type="match status" value="1"/>
</dbReference>
<dbReference type="GO" id="GO:0005886">
    <property type="term" value="C:plasma membrane"/>
    <property type="evidence" value="ECO:0007669"/>
    <property type="project" value="TreeGrafter"/>
</dbReference>
<dbReference type="GO" id="GO:0008654">
    <property type="term" value="P:phospholipid biosynthetic process"/>
    <property type="evidence" value="ECO:0007669"/>
    <property type="project" value="UniProtKB-KW"/>
</dbReference>
<keyword evidence="6 12" id="KW-0418">Kinase</keyword>
<dbReference type="Gene3D" id="2.60.200.40">
    <property type="match status" value="1"/>
</dbReference>
<dbReference type="GO" id="GO:0005524">
    <property type="term" value="F:ATP binding"/>
    <property type="evidence" value="ECO:0007669"/>
    <property type="project" value="UniProtKB-KW"/>
</dbReference>
<comment type="cofactor">
    <cofactor evidence="1">
        <name>Mg(2+)</name>
        <dbReference type="ChEBI" id="CHEBI:18420"/>
    </cofactor>
</comment>
<dbReference type="SUPFAM" id="SSF111331">
    <property type="entry name" value="NAD kinase/diacylglycerol kinase-like"/>
    <property type="match status" value="1"/>
</dbReference>
<dbReference type="PROSITE" id="PS50146">
    <property type="entry name" value="DAGK"/>
    <property type="match status" value="1"/>
</dbReference>
<evidence type="ECO:0000256" key="4">
    <source>
        <dbReference type="ARBA" id="ARBA00022679"/>
    </source>
</evidence>
<evidence type="ECO:0000313" key="13">
    <source>
        <dbReference type="Proteomes" id="UP000030147"/>
    </source>
</evidence>
<evidence type="ECO:0000256" key="6">
    <source>
        <dbReference type="ARBA" id="ARBA00022777"/>
    </source>
</evidence>
<dbReference type="EMBL" id="AVBF01000085">
    <property type="protein sequence ID" value="KGP71086.1"/>
    <property type="molecule type" value="Genomic_DNA"/>
</dbReference>
<dbReference type="InterPro" id="IPR016064">
    <property type="entry name" value="NAD/diacylglycerol_kinase_sf"/>
</dbReference>
<dbReference type="AlphaFoldDB" id="A0A0A2TAG7"/>
<sequence>MPRYSKGAFIYNGNAGAGKLEQKLSQTIPTLAQNVENLTVLQTQSRDDMIEKCKEYGKKVEVLFVLGGDGTVHDTVNALAELDSRPVVGVLPGGTCNDYARMLGLPQDLYQATQALVNGEERYVDIGKTKDHYFTNFWGIGLVAETSTNVDPAQKNRFGVLSYFISAMKSMNEATPFNYKITVDGETAFHDQAVVVLVLNGRYIGTRMVPIPDLSLDDGKFDILIVKSSTLTSFRELLTMNSPDNEKYQELYHIQGERVEIETEEQMEIDSDGEINSTTPDSIELVPNHLRMLFHQNAE</sequence>
<dbReference type="PANTHER" id="PTHR12358">
    <property type="entry name" value="SPHINGOSINE KINASE"/>
    <property type="match status" value="1"/>
</dbReference>
<keyword evidence="10" id="KW-1208">Phospholipid metabolism</keyword>
<evidence type="ECO:0000256" key="10">
    <source>
        <dbReference type="ARBA" id="ARBA00023264"/>
    </source>
</evidence>
<dbReference type="Gene3D" id="3.40.50.10330">
    <property type="entry name" value="Probable inorganic polyphosphate/atp-NAD kinase, domain 1"/>
    <property type="match status" value="1"/>
</dbReference>
<evidence type="ECO:0000256" key="2">
    <source>
        <dbReference type="ARBA" id="ARBA00005983"/>
    </source>
</evidence>
<dbReference type="InterPro" id="IPR001206">
    <property type="entry name" value="Diacylglycerol_kinase_cat_dom"/>
</dbReference>
<evidence type="ECO:0000259" key="11">
    <source>
        <dbReference type="PROSITE" id="PS50146"/>
    </source>
</evidence>
<dbReference type="GO" id="GO:0004143">
    <property type="term" value="F:ATP-dependent diacylglycerol kinase activity"/>
    <property type="evidence" value="ECO:0007669"/>
    <property type="project" value="TreeGrafter"/>
</dbReference>
<keyword evidence="13" id="KW-1185">Reference proteome</keyword>
<keyword evidence="8" id="KW-0443">Lipid metabolism</keyword>
<dbReference type="InterPro" id="IPR050187">
    <property type="entry name" value="Lipid_Phosphate_FormReg"/>
</dbReference>
<dbReference type="NCBIfam" id="TIGR00147">
    <property type="entry name" value="YegS/Rv2252/BmrU family lipid kinase"/>
    <property type="match status" value="1"/>
</dbReference>
<keyword evidence="5" id="KW-0547">Nucleotide-binding</keyword>
<proteinExistence type="inferred from homology"/>
<dbReference type="OrthoDB" id="142078at2"/>
<evidence type="ECO:0000313" key="12">
    <source>
        <dbReference type="EMBL" id="KGP71086.1"/>
    </source>
</evidence>
<evidence type="ECO:0000256" key="7">
    <source>
        <dbReference type="ARBA" id="ARBA00022840"/>
    </source>
</evidence>
<dbReference type="Proteomes" id="UP000030147">
    <property type="component" value="Unassembled WGS sequence"/>
</dbReference>
<name>A0A0A2TAG7_9BACI</name>
<dbReference type="InterPro" id="IPR005218">
    <property type="entry name" value="Diacylglycerol/lipid_kinase"/>
</dbReference>
<dbReference type="RefSeq" id="WP_036823949.1">
    <property type="nucleotide sequence ID" value="NZ_AVBF01000085.1"/>
</dbReference>
<keyword evidence="9" id="KW-0594">Phospholipid biosynthesis</keyword>
<dbReference type="STRING" id="1385514.N782_21765"/>
<keyword evidence="3" id="KW-0444">Lipid biosynthesis</keyword>
<gene>
    <name evidence="12" type="ORF">N782_21765</name>
</gene>
<evidence type="ECO:0000256" key="5">
    <source>
        <dbReference type="ARBA" id="ARBA00022741"/>
    </source>
</evidence>
<keyword evidence="4" id="KW-0808">Transferase</keyword>
<reference evidence="12 13" key="1">
    <citation type="journal article" date="2015" name="Stand. Genomic Sci.">
        <title>High quality draft genome sequence of the moderately halophilic bacterium Pontibacillus yanchengensis Y32(T) and comparison among Pontibacillus genomes.</title>
        <authorList>
            <person name="Huang J."/>
            <person name="Qiao Z.X."/>
            <person name="Tang J.W."/>
            <person name="Wang G."/>
        </authorList>
    </citation>
    <scope>NUCLEOTIDE SEQUENCE [LARGE SCALE GENOMIC DNA]</scope>
    <source>
        <strain evidence="12 13">Y32</strain>
    </source>
</reference>
<comment type="caution">
    <text evidence="12">The sequence shown here is derived from an EMBL/GenBank/DDBJ whole genome shotgun (WGS) entry which is preliminary data.</text>
</comment>
<keyword evidence="7" id="KW-0067">ATP-binding</keyword>
<protein>
    <submittedName>
        <fullName evidence="12">Diacylglycerol kinase</fullName>
    </submittedName>
</protein>
<evidence type="ECO:0000256" key="3">
    <source>
        <dbReference type="ARBA" id="ARBA00022516"/>
    </source>
</evidence>
<evidence type="ECO:0000256" key="1">
    <source>
        <dbReference type="ARBA" id="ARBA00001946"/>
    </source>
</evidence>
<accession>A0A0A2TAG7</accession>
<comment type="similarity">
    <text evidence="2">Belongs to the diacylglycerol/lipid kinase family.</text>
</comment>
<evidence type="ECO:0000256" key="8">
    <source>
        <dbReference type="ARBA" id="ARBA00023098"/>
    </source>
</evidence>
<dbReference type="Pfam" id="PF19279">
    <property type="entry name" value="YegS_C"/>
    <property type="match status" value="1"/>
</dbReference>
<feature type="domain" description="DAGKc" evidence="11">
    <location>
        <begin position="2"/>
        <end position="133"/>
    </location>
</feature>
<dbReference type="SMART" id="SM00046">
    <property type="entry name" value="DAGKc"/>
    <property type="match status" value="1"/>
</dbReference>
<dbReference type="InterPro" id="IPR017438">
    <property type="entry name" value="ATP-NAD_kinase_N"/>
</dbReference>
<dbReference type="Pfam" id="PF00781">
    <property type="entry name" value="DAGK_cat"/>
    <property type="match status" value="1"/>
</dbReference>
<evidence type="ECO:0000256" key="9">
    <source>
        <dbReference type="ARBA" id="ARBA00023209"/>
    </source>
</evidence>